<dbReference type="AlphaFoldDB" id="A0A0A9AIE1"/>
<evidence type="ECO:0000313" key="2">
    <source>
        <dbReference type="EMBL" id="JAD48700.1"/>
    </source>
</evidence>
<accession>A0A0A9AIE1</accession>
<reference evidence="2" key="1">
    <citation type="submission" date="2014-09" db="EMBL/GenBank/DDBJ databases">
        <authorList>
            <person name="Magalhaes I.L.F."/>
            <person name="Oliveira U."/>
            <person name="Santos F.R."/>
            <person name="Vidigal T.H.D.A."/>
            <person name="Brescovit A.D."/>
            <person name="Santos A.J."/>
        </authorList>
    </citation>
    <scope>NUCLEOTIDE SEQUENCE</scope>
    <source>
        <tissue evidence="2">Shoot tissue taken approximately 20 cm above the soil surface</tissue>
    </source>
</reference>
<evidence type="ECO:0000256" key="1">
    <source>
        <dbReference type="SAM" id="MobiDB-lite"/>
    </source>
</evidence>
<protein>
    <submittedName>
        <fullName evidence="2">Uncharacterized protein</fullName>
    </submittedName>
</protein>
<reference evidence="2" key="2">
    <citation type="journal article" date="2015" name="Data Brief">
        <title>Shoot transcriptome of the giant reed, Arundo donax.</title>
        <authorList>
            <person name="Barrero R.A."/>
            <person name="Guerrero F.D."/>
            <person name="Moolhuijzen P."/>
            <person name="Goolsby J.A."/>
            <person name="Tidwell J."/>
            <person name="Bellgard S.E."/>
            <person name="Bellgard M.I."/>
        </authorList>
    </citation>
    <scope>NUCLEOTIDE SEQUENCE</scope>
    <source>
        <tissue evidence="2">Shoot tissue taken approximately 20 cm above the soil surface</tissue>
    </source>
</reference>
<sequence length="56" mass="6101">MDLATQLKKQFTTKVTHSSKASSPTYQSCEAPPPTVHIKAEVTSVICPIRTLSLKT</sequence>
<organism evidence="2">
    <name type="scientific">Arundo donax</name>
    <name type="common">Giant reed</name>
    <name type="synonym">Donax arundinaceus</name>
    <dbReference type="NCBI Taxonomy" id="35708"/>
    <lineage>
        <taxon>Eukaryota</taxon>
        <taxon>Viridiplantae</taxon>
        <taxon>Streptophyta</taxon>
        <taxon>Embryophyta</taxon>
        <taxon>Tracheophyta</taxon>
        <taxon>Spermatophyta</taxon>
        <taxon>Magnoliopsida</taxon>
        <taxon>Liliopsida</taxon>
        <taxon>Poales</taxon>
        <taxon>Poaceae</taxon>
        <taxon>PACMAD clade</taxon>
        <taxon>Arundinoideae</taxon>
        <taxon>Arundineae</taxon>
        <taxon>Arundo</taxon>
    </lineage>
</organism>
<feature type="region of interest" description="Disordered" evidence="1">
    <location>
        <begin position="1"/>
        <end position="32"/>
    </location>
</feature>
<dbReference type="EMBL" id="GBRH01249195">
    <property type="protein sequence ID" value="JAD48700.1"/>
    <property type="molecule type" value="Transcribed_RNA"/>
</dbReference>
<proteinExistence type="predicted"/>
<name>A0A0A9AIE1_ARUDO</name>
<feature type="compositionally biased region" description="Polar residues" evidence="1">
    <location>
        <begin position="7"/>
        <end position="28"/>
    </location>
</feature>